<evidence type="ECO:0000313" key="2">
    <source>
        <dbReference type="Proteomes" id="UP001050975"/>
    </source>
</evidence>
<accession>A0AAV3XB32</accession>
<dbReference type="Proteomes" id="UP001050975">
    <property type="component" value="Unassembled WGS sequence"/>
</dbReference>
<keyword evidence="2" id="KW-1185">Reference proteome</keyword>
<evidence type="ECO:0008006" key="3">
    <source>
        <dbReference type="Google" id="ProtNLM"/>
    </source>
</evidence>
<reference evidence="1" key="1">
    <citation type="submission" date="2019-10" db="EMBL/GenBank/DDBJ databases">
        <title>Draft genome sequece of Microseira wollei NIES-4236.</title>
        <authorList>
            <person name="Yamaguchi H."/>
            <person name="Suzuki S."/>
            <person name="Kawachi M."/>
        </authorList>
    </citation>
    <scope>NUCLEOTIDE SEQUENCE</scope>
    <source>
        <strain evidence="1">NIES-4236</strain>
    </source>
</reference>
<proteinExistence type="predicted"/>
<protein>
    <recommendedName>
        <fullName evidence="3">DUF4291 domain-containing protein</fullName>
    </recommendedName>
</protein>
<sequence length="94" mass="10873">MKLVTESYLAQIDRWPKTGRHILAQFDDESIVVYQAYRPAIGHFAASHGYFGGEFSLNRMSWIKPNFLWMMYRSGWGTTAACSRVRYSETAPFV</sequence>
<dbReference type="EMBL" id="BLAY01000081">
    <property type="protein sequence ID" value="GET40082.1"/>
    <property type="molecule type" value="Genomic_DNA"/>
</dbReference>
<dbReference type="InterPro" id="IPR025633">
    <property type="entry name" value="DUF4291"/>
</dbReference>
<dbReference type="AlphaFoldDB" id="A0AAV3XB32"/>
<evidence type="ECO:0000313" key="1">
    <source>
        <dbReference type="EMBL" id="GET40082.1"/>
    </source>
</evidence>
<comment type="caution">
    <text evidence="1">The sequence shown here is derived from an EMBL/GenBank/DDBJ whole genome shotgun (WGS) entry which is preliminary data.</text>
</comment>
<name>A0AAV3XB32_9CYAN</name>
<gene>
    <name evidence="1" type="ORF">MiSe_48900</name>
</gene>
<dbReference type="PANTHER" id="PTHR38567">
    <property type="entry name" value="DUF4291 DOMAIN-CONTAINING PROTEIN"/>
    <property type="match status" value="1"/>
</dbReference>
<organism evidence="1 2">
    <name type="scientific">Microseira wollei NIES-4236</name>
    <dbReference type="NCBI Taxonomy" id="2530354"/>
    <lineage>
        <taxon>Bacteria</taxon>
        <taxon>Bacillati</taxon>
        <taxon>Cyanobacteriota</taxon>
        <taxon>Cyanophyceae</taxon>
        <taxon>Oscillatoriophycideae</taxon>
        <taxon>Aerosakkonematales</taxon>
        <taxon>Aerosakkonemataceae</taxon>
        <taxon>Microseira</taxon>
    </lineage>
</organism>
<dbReference type="PANTHER" id="PTHR38567:SF1">
    <property type="entry name" value="DUF4291 DOMAIN-CONTAINING PROTEIN"/>
    <property type="match status" value="1"/>
</dbReference>
<dbReference type="Pfam" id="PF14124">
    <property type="entry name" value="DUF4291"/>
    <property type="match status" value="1"/>
</dbReference>